<dbReference type="EMBL" id="GBXM01016696">
    <property type="protein sequence ID" value="JAH91881.1"/>
    <property type="molecule type" value="Transcribed_RNA"/>
</dbReference>
<protein>
    <submittedName>
        <fullName evidence="1">Uncharacterized protein</fullName>
    </submittedName>
</protein>
<reference evidence="1" key="1">
    <citation type="submission" date="2014-11" db="EMBL/GenBank/DDBJ databases">
        <authorList>
            <person name="Amaro Gonzalez C."/>
        </authorList>
    </citation>
    <scope>NUCLEOTIDE SEQUENCE</scope>
</reference>
<name>A0A0E9WNM6_ANGAN</name>
<reference evidence="1" key="2">
    <citation type="journal article" date="2015" name="Fish Shellfish Immunol.">
        <title>Early steps in the European eel (Anguilla anguilla)-Vibrio vulnificus interaction in the gills: Role of the RtxA13 toxin.</title>
        <authorList>
            <person name="Callol A."/>
            <person name="Pajuelo D."/>
            <person name="Ebbesson L."/>
            <person name="Teles M."/>
            <person name="MacKenzie S."/>
            <person name="Amaro C."/>
        </authorList>
    </citation>
    <scope>NUCLEOTIDE SEQUENCE</scope>
</reference>
<evidence type="ECO:0000313" key="1">
    <source>
        <dbReference type="EMBL" id="JAH91881.1"/>
    </source>
</evidence>
<sequence length="50" mass="5943">MFIKLLVCVGIYTYIGSVMIRRPYMYTDVYIHTCAYAHRLTQYVYTQIAV</sequence>
<dbReference type="AlphaFoldDB" id="A0A0E9WNM6"/>
<accession>A0A0E9WNM6</accession>
<organism evidence="1">
    <name type="scientific">Anguilla anguilla</name>
    <name type="common">European freshwater eel</name>
    <name type="synonym">Muraena anguilla</name>
    <dbReference type="NCBI Taxonomy" id="7936"/>
    <lineage>
        <taxon>Eukaryota</taxon>
        <taxon>Metazoa</taxon>
        <taxon>Chordata</taxon>
        <taxon>Craniata</taxon>
        <taxon>Vertebrata</taxon>
        <taxon>Euteleostomi</taxon>
        <taxon>Actinopterygii</taxon>
        <taxon>Neopterygii</taxon>
        <taxon>Teleostei</taxon>
        <taxon>Anguilliformes</taxon>
        <taxon>Anguillidae</taxon>
        <taxon>Anguilla</taxon>
    </lineage>
</organism>
<proteinExistence type="predicted"/>